<dbReference type="AlphaFoldDB" id="A0A7C1F390"/>
<evidence type="ECO:0000256" key="1">
    <source>
        <dbReference type="SAM" id="MobiDB-lite"/>
    </source>
</evidence>
<feature type="region of interest" description="Disordered" evidence="1">
    <location>
        <begin position="1"/>
        <end position="40"/>
    </location>
</feature>
<evidence type="ECO:0008006" key="3">
    <source>
        <dbReference type="Google" id="ProtNLM"/>
    </source>
</evidence>
<evidence type="ECO:0000313" key="2">
    <source>
        <dbReference type="EMBL" id="HDW51847.1"/>
    </source>
</evidence>
<reference evidence="2" key="1">
    <citation type="journal article" date="2020" name="mSystems">
        <title>Genome- and Community-Level Interaction Insights into Carbon Utilization and Element Cycling Functions of Hydrothermarchaeota in Hydrothermal Sediment.</title>
        <authorList>
            <person name="Zhou Z."/>
            <person name="Liu Y."/>
            <person name="Xu W."/>
            <person name="Pan J."/>
            <person name="Luo Z.H."/>
            <person name="Li M."/>
        </authorList>
    </citation>
    <scope>NUCLEOTIDE SEQUENCE [LARGE SCALE GENOMIC DNA]</scope>
    <source>
        <strain evidence="2">SpSt-301</strain>
    </source>
</reference>
<comment type="caution">
    <text evidence="2">The sequence shown here is derived from an EMBL/GenBank/DDBJ whole genome shotgun (WGS) entry which is preliminary data.</text>
</comment>
<name>A0A7C1F390_9THEO</name>
<dbReference type="EMBL" id="DSMV01000236">
    <property type="protein sequence ID" value="HDW51847.1"/>
    <property type="molecule type" value="Genomic_DNA"/>
</dbReference>
<sequence>MAARPGGQFGDMRGPGSAGGLPRRAFSPDQGRPVAGEIIEKDEKSITIKLQDGSSKIVMLPGNTEIRKVTAGSRNDLKQGERVFVVGKENSDGSVTASIVQIGPFRVSSMNR</sequence>
<protein>
    <recommendedName>
        <fullName evidence="3">DUF5666 domain-containing protein</fullName>
    </recommendedName>
</protein>
<organism evidence="2">
    <name type="scientific">Ammonifex degensii</name>
    <dbReference type="NCBI Taxonomy" id="42838"/>
    <lineage>
        <taxon>Bacteria</taxon>
        <taxon>Bacillati</taxon>
        <taxon>Bacillota</taxon>
        <taxon>Clostridia</taxon>
        <taxon>Thermoanaerobacterales</taxon>
        <taxon>Thermoanaerobacteraceae</taxon>
        <taxon>Ammonifex</taxon>
    </lineage>
</organism>
<gene>
    <name evidence="2" type="ORF">ENQ35_03850</name>
</gene>
<accession>A0A7C1F390</accession>
<proteinExistence type="predicted"/>